<dbReference type="RefSeq" id="WP_167183968.1">
    <property type="nucleotide sequence ID" value="NZ_JAASQL010000001.1"/>
</dbReference>
<keyword evidence="1" id="KW-0732">Signal</keyword>
<reference evidence="2 3" key="1">
    <citation type="submission" date="2020-03" db="EMBL/GenBank/DDBJ databases">
        <title>Genomic Encyclopedia of Type Strains, Phase IV (KMG-IV): sequencing the most valuable type-strain genomes for metagenomic binning, comparative biology and taxonomic classification.</title>
        <authorList>
            <person name="Goeker M."/>
        </authorList>
    </citation>
    <scope>NUCLEOTIDE SEQUENCE [LARGE SCALE GENOMIC DNA]</scope>
    <source>
        <strain evidence="2 3">DSM 101599</strain>
    </source>
</reference>
<name>A0ABX0U9X9_9FLAO</name>
<evidence type="ECO:0000256" key="1">
    <source>
        <dbReference type="SAM" id="SignalP"/>
    </source>
</evidence>
<evidence type="ECO:0000313" key="3">
    <source>
        <dbReference type="Proteomes" id="UP000745859"/>
    </source>
</evidence>
<dbReference type="EMBL" id="JAASQL010000001">
    <property type="protein sequence ID" value="NIJ44276.1"/>
    <property type="molecule type" value="Genomic_DNA"/>
</dbReference>
<feature type="chain" id="PRO_5046954169" description="Por secretion system C-terminal sorting domain-containing protein" evidence="1">
    <location>
        <begin position="25"/>
        <end position="429"/>
    </location>
</feature>
<dbReference type="Proteomes" id="UP000745859">
    <property type="component" value="Unassembled WGS sequence"/>
</dbReference>
<keyword evidence="3" id="KW-1185">Reference proteome</keyword>
<comment type="caution">
    <text evidence="2">The sequence shown here is derived from an EMBL/GenBank/DDBJ whole genome shotgun (WGS) entry which is preliminary data.</text>
</comment>
<proteinExistence type="predicted"/>
<evidence type="ECO:0008006" key="4">
    <source>
        <dbReference type="Google" id="ProtNLM"/>
    </source>
</evidence>
<gene>
    <name evidence="2" type="ORF">FHR24_000715</name>
</gene>
<dbReference type="Gene3D" id="2.60.120.260">
    <property type="entry name" value="Galactose-binding domain-like"/>
    <property type="match status" value="1"/>
</dbReference>
<sequence>MMKKIHKFGLIAVVIVLTVFSANAQQGPTIYDFAGGAQSWVKGYGTGTVDHDPIEGVSSDGALTLERLGNNNANIRRGQGGDDTFIVLDRGVYSYIKIVYKNQTKATELKIAGTSRDAGTTGEGSSFSTISKFDLVIESENYNTAYIDISSIPAGHEVTRLDMQVRRNSPDDTGDKIFFDEIEFIASLPVTTSAFIVDPNFEDPLNDLATLTDNTFLTREISNDEAHGGDSSLKFMASGDADKSVFSFFTTYGDLGQVYPVGSTIEIKMWVKTNRTEGLLIQAKTKNTNGGGSISAQPQDNQTTTNLVGAWEELTFTMTANDAFDAANFRFAFIFNNDASDVNTGDVIYVDDLSATVTAPTLSSKKNTLEGVNVSSSNGVINVSAPDNSEVSIYSITGTKVVNKALASGVYIVKVVNNGKQYIKKVIVE</sequence>
<organism evidence="2 3">
    <name type="scientific">Wenyingzhuangia heitensis</name>
    <dbReference type="NCBI Taxonomy" id="1487859"/>
    <lineage>
        <taxon>Bacteria</taxon>
        <taxon>Pseudomonadati</taxon>
        <taxon>Bacteroidota</taxon>
        <taxon>Flavobacteriia</taxon>
        <taxon>Flavobacteriales</taxon>
        <taxon>Flavobacteriaceae</taxon>
        <taxon>Wenyingzhuangia</taxon>
    </lineage>
</organism>
<protein>
    <recommendedName>
        <fullName evidence="4">Por secretion system C-terminal sorting domain-containing protein</fullName>
    </recommendedName>
</protein>
<feature type="signal peptide" evidence="1">
    <location>
        <begin position="1"/>
        <end position="24"/>
    </location>
</feature>
<accession>A0ABX0U9X9</accession>
<evidence type="ECO:0000313" key="2">
    <source>
        <dbReference type="EMBL" id="NIJ44276.1"/>
    </source>
</evidence>